<comment type="similarity">
    <text evidence="3 8">Belongs to the methylenetetrahydrofolate reductase family.</text>
</comment>
<evidence type="ECO:0000256" key="8">
    <source>
        <dbReference type="RuleBase" id="RU003862"/>
    </source>
</evidence>
<name>A0A510L7L4_9FUSO</name>
<evidence type="ECO:0000256" key="3">
    <source>
        <dbReference type="ARBA" id="ARBA00006743"/>
    </source>
</evidence>
<keyword evidence="6 8" id="KW-0560">Oxidoreductase</keyword>
<comment type="pathway">
    <text evidence="2 8">One-carbon metabolism; tetrahydrofolate interconversion.</text>
</comment>
<comment type="catalytic activity">
    <reaction evidence="7">
        <text>(6S)-5-methyl-5,6,7,8-tetrahydrofolate + NAD(+) = (6R)-5,10-methylene-5,6,7,8-tetrahydrofolate + NADH + H(+)</text>
        <dbReference type="Rhea" id="RHEA:19821"/>
        <dbReference type="ChEBI" id="CHEBI:15378"/>
        <dbReference type="ChEBI" id="CHEBI:15636"/>
        <dbReference type="ChEBI" id="CHEBI:18608"/>
        <dbReference type="ChEBI" id="CHEBI:57540"/>
        <dbReference type="ChEBI" id="CHEBI:57945"/>
        <dbReference type="EC" id="1.5.1.54"/>
    </reaction>
    <physiologicalReaction direction="right-to-left" evidence="7">
        <dbReference type="Rhea" id="RHEA:19823"/>
    </physiologicalReaction>
</comment>
<dbReference type="GO" id="GO:0106312">
    <property type="term" value="F:methylenetetrahydrofolate reductase (NADH) activity"/>
    <property type="evidence" value="ECO:0007669"/>
    <property type="project" value="UniProtKB-EC"/>
</dbReference>
<protein>
    <recommendedName>
        <fullName evidence="8">Methylenetetrahydrofolate reductase</fullName>
    </recommendedName>
</protein>
<dbReference type="Proteomes" id="UP000321561">
    <property type="component" value="Chromosome"/>
</dbReference>
<evidence type="ECO:0000256" key="2">
    <source>
        <dbReference type="ARBA" id="ARBA00004777"/>
    </source>
</evidence>
<keyword evidence="4 8" id="KW-0285">Flavoprotein</keyword>
<dbReference type="SUPFAM" id="SSF51730">
    <property type="entry name" value="FAD-linked oxidoreductase"/>
    <property type="match status" value="1"/>
</dbReference>
<keyword evidence="5 8" id="KW-0274">FAD</keyword>
<proteinExistence type="inferred from homology"/>
<dbReference type="GO" id="GO:0035999">
    <property type="term" value="P:tetrahydrofolate interconversion"/>
    <property type="evidence" value="ECO:0007669"/>
    <property type="project" value="UniProtKB-UniPathway"/>
</dbReference>
<reference evidence="9 10" key="1">
    <citation type="submission" date="2019-07" db="EMBL/GenBank/DDBJ databases">
        <title>Complete Genome Sequence of Leptotrichia hongkongensis Strain JMUB5056.</title>
        <authorList>
            <person name="Watanabe S."/>
            <person name="Cui L."/>
        </authorList>
    </citation>
    <scope>NUCLEOTIDE SEQUENCE [LARGE SCALE GENOMIC DNA]</scope>
    <source>
        <strain evidence="9 10">JMUB5056</strain>
    </source>
</reference>
<dbReference type="AlphaFoldDB" id="A0A510L7L4"/>
<evidence type="ECO:0000313" key="9">
    <source>
        <dbReference type="EMBL" id="BBM60010.1"/>
    </source>
</evidence>
<sequence>MKIKDMFEQKKHLVSFEIFPPNKNFSHDKLKEVTAELVEYKPDFISVTYGAGGQTKGGTIEMASHIKNNLKTEVLAHLTCVGSKKNEIHDYLQEAKSKNVKNILALRGDVPQGETEDIYNKGDYKYASELISDLRKNSEFDDFSIGGAFYPETHYENNDLIDLFI</sequence>
<dbReference type="Pfam" id="PF02219">
    <property type="entry name" value="MTHFR"/>
    <property type="match status" value="1"/>
</dbReference>
<gene>
    <name evidence="9" type="ORF">JMUB5056_1604</name>
</gene>
<evidence type="ECO:0000256" key="4">
    <source>
        <dbReference type="ARBA" id="ARBA00022630"/>
    </source>
</evidence>
<evidence type="ECO:0000313" key="10">
    <source>
        <dbReference type="Proteomes" id="UP000321561"/>
    </source>
</evidence>
<organism evidence="9 10">
    <name type="scientific">Leptotrichia hongkongensis</name>
    <dbReference type="NCBI Taxonomy" id="554406"/>
    <lineage>
        <taxon>Bacteria</taxon>
        <taxon>Fusobacteriati</taxon>
        <taxon>Fusobacteriota</taxon>
        <taxon>Fusobacteriia</taxon>
        <taxon>Fusobacteriales</taxon>
        <taxon>Leptotrichiaceae</taxon>
        <taxon>Leptotrichia</taxon>
    </lineage>
</organism>
<dbReference type="InterPro" id="IPR029041">
    <property type="entry name" value="FAD-linked_oxidoreductase-like"/>
</dbReference>
<dbReference type="KEGG" id="lhg:JMUB5056_1604"/>
<dbReference type="InterPro" id="IPR003171">
    <property type="entry name" value="Mehydrof_redctse-like"/>
</dbReference>
<evidence type="ECO:0000256" key="7">
    <source>
        <dbReference type="ARBA" id="ARBA00048628"/>
    </source>
</evidence>
<dbReference type="GO" id="GO:0071949">
    <property type="term" value="F:FAD binding"/>
    <property type="evidence" value="ECO:0007669"/>
    <property type="project" value="TreeGrafter"/>
</dbReference>
<accession>A0A510L7L4</accession>
<dbReference type="GO" id="GO:0009086">
    <property type="term" value="P:methionine biosynthetic process"/>
    <property type="evidence" value="ECO:0007669"/>
    <property type="project" value="TreeGrafter"/>
</dbReference>
<dbReference type="GO" id="GO:0005829">
    <property type="term" value="C:cytosol"/>
    <property type="evidence" value="ECO:0007669"/>
    <property type="project" value="TreeGrafter"/>
</dbReference>
<dbReference type="Gene3D" id="3.20.20.220">
    <property type="match status" value="1"/>
</dbReference>
<dbReference type="UniPathway" id="UPA00193"/>
<dbReference type="PANTHER" id="PTHR45754">
    <property type="entry name" value="METHYLENETETRAHYDROFOLATE REDUCTASE"/>
    <property type="match status" value="1"/>
</dbReference>
<evidence type="ECO:0000256" key="6">
    <source>
        <dbReference type="ARBA" id="ARBA00023002"/>
    </source>
</evidence>
<comment type="cofactor">
    <cofactor evidence="1 8">
        <name>FAD</name>
        <dbReference type="ChEBI" id="CHEBI:57692"/>
    </cofactor>
</comment>
<evidence type="ECO:0000256" key="1">
    <source>
        <dbReference type="ARBA" id="ARBA00001974"/>
    </source>
</evidence>
<evidence type="ECO:0000256" key="5">
    <source>
        <dbReference type="ARBA" id="ARBA00022827"/>
    </source>
</evidence>
<dbReference type="PANTHER" id="PTHR45754:SF3">
    <property type="entry name" value="METHYLENETETRAHYDROFOLATE REDUCTASE (NADPH)"/>
    <property type="match status" value="1"/>
</dbReference>
<dbReference type="EMBL" id="AP019846">
    <property type="protein sequence ID" value="BBM60010.1"/>
    <property type="molecule type" value="Genomic_DNA"/>
</dbReference>